<dbReference type="EMBL" id="BDLU01000032">
    <property type="protein sequence ID" value="GCE83235.1"/>
    <property type="molecule type" value="Genomic_DNA"/>
</dbReference>
<keyword evidence="2" id="KW-1185">Reference proteome</keyword>
<comment type="caution">
    <text evidence="1">The sequence shown here is derived from an EMBL/GenBank/DDBJ whole genome shotgun (WGS) entry which is preliminary data.</text>
</comment>
<dbReference type="AlphaFoldDB" id="A0A4P5NUJ7"/>
<evidence type="ECO:0000313" key="1">
    <source>
        <dbReference type="EMBL" id="GCE83235.1"/>
    </source>
</evidence>
<reference evidence="2" key="1">
    <citation type="submission" date="2017-01" db="EMBL/GenBank/DDBJ databases">
        <title>Komagataeibacter sp. MSKU9 whole genome sequencing project.</title>
        <authorList>
            <person name="Matsutani M."/>
            <person name="Naloka K."/>
            <person name="Theeragool G."/>
            <person name="Yakushi T."/>
            <person name="Matsushita K."/>
        </authorList>
    </citation>
    <scope>NUCLEOTIDE SEQUENCE [LARGE SCALE GENOMIC DNA]</scope>
    <source>
        <strain evidence="2">MSKU9</strain>
    </source>
</reference>
<gene>
    <name evidence="1" type="ORF">MSKU9_1376</name>
</gene>
<sequence>MIHVRRKSFHGFPGAAERLMLSHWRRYLYVPNRSAIGLLRRSLRSGRGWPRV</sequence>
<organism evidence="1 2">
    <name type="scientific">Komagataeibacter diospyri</name>
    <dbReference type="NCBI Taxonomy" id="1932662"/>
    <lineage>
        <taxon>Bacteria</taxon>
        <taxon>Pseudomonadati</taxon>
        <taxon>Pseudomonadota</taxon>
        <taxon>Alphaproteobacteria</taxon>
        <taxon>Acetobacterales</taxon>
        <taxon>Acetobacteraceae</taxon>
        <taxon>Komagataeibacter</taxon>
    </lineage>
</organism>
<accession>A0A4P5NUJ7</accession>
<evidence type="ECO:0008006" key="3">
    <source>
        <dbReference type="Google" id="ProtNLM"/>
    </source>
</evidence>
<name>A0A4P5NUJ7_9PROT</name>
<evidence type="ECO:0000313" key="2">
    <source>
        <dbReference type="Proteomes" id="UP000315095"/>
    </source>
</evidence>
<dbReference type="Proteomes" id="UP000315095">
    <property type="component" value="Unassembled WGS sequence"/>
</dbReference>
<proteinExistence type="predicted"/>
<protein>
    <recommendedName>
        <fullName evidence="3">Transposase</fullName>
    </recommendedName>
</protein>